<name>A0A2S6H575_9GAMM</name>
<proteinExistence type="predicted"/>
<protein>
    <submittedName>
        <fullName evidence="3">YaiO family outer membrane protein</fullName>
    </submittedName>
</protein>
<dbReference type="NCBIfam" id="TIGR04390">
    <property type="entry name" value="OMP_YaiO_dom"/>
    <property type="match status" value="1"/>
</dbReference>
<comment type="caution">
    <text evidence="3">The sequence shown here is derived from an EMBL/GenBank/DDBJ whole genome shotgun (WGS) entry which is preliminary data.</text>
</comment>
<keyword evidence="1" id="KW-0732">Signal</keyword>
<feature type="domain" description="YaiO beta-barrel" evidence="2">
    <location>
        <begin position="188"/>
        <end position="355"/>
    </location>
</feature>
<evidence type="ECO:0000256" key="1">
    <source>
        <dbReference type="SAM" id="SignalP"/>
    </source>
</evidence>
<dbReference type="Pfam" id="PF13432">
    <property type="entry name" value="TPR_16"/>
    <property type="match status" value="1"/>
</dbReference>
<feature type="signal peptide" evidence="1">
    <location>
        <begin position="1"/>
        <end position="23"/>
    </location>
</feature>
<dbReference type="SUPFAM" id="SSF48452">
    <property type="entry name" value="TPR-like"/>
    <property type="match status" value="1"/>
</dbReference>
<dbReference type="Proteomes" id="UP000238071">
    <property type="component" value="Unassembled WGS sequence"/>
</dbReference>
<dbReference type="InterPro" id="IPR011990">
    <property type="entry name" value="TPR-like_helical_dom_sf"/>
</dbReference>
<feature type="chain" id="PRO_5015677530" evidence="1">
    <location>
        <begin position="24"/>
        <end position="413"/>
    </location>
</feature>
<evidence type="ECO:0000259" key="2">
    <source>
        <dbReference type="Pfam" id="PF19413"/>
    </source>
</evidence>
<dbReference type="InterPro" id="IPR030887">
    <property type="entry name" value="Beta-barrel_YaiO"/>
</dbReference>
<dbReference type="Gene3D" id="1.25.40.10">
    <property type="entry name" value="Tetratricopeptide repeat domain"/>
    <property type="match status" value="1"/>
</dbReference>
<evidence type="ECO:0000313" key="3">
    <source>
        <dbReference type="EMBL" id="PPK72581.1"/>
    </source>
</evidence>
<dbReference type="Pfam" id="PF14559">
    <property type="entry name" value="TPR_19"/>
    <property type="match status" value="1"/>
</dbReference>
<dbReference type="RefSeq" id="WP_104422683.1">
    <property type="nucleotide sequence ID" value="NZ_PTIY01000003.1"/>
</dbReference>
<organism evidence="3 4">
    <name type="scientific">Methylobacter tundripaludum</name>
    <dbReference type="NCBI Taxonomy" id="173365"/>
    <lineage>
        <taxon>Bacteria</taxon>
        <taxon>Pseudomonadati</taxon>
        <taxon>Pseudomonadota</taxon>
        <taxon>Gammaproteobacteria</taxon>
        <taxon>Methylococcales</taxon>
        <taxon>Methylococcaceae</taxon>
        <taxon>Methylobacter</taxon>
    </lineage>
</organism>
<dbReference type="SMART" id="SM00028">
    <property type="entry name" value="TPR"/>
    <property type="match status" value="3"/>
</dbReference>
<accession>A0A2S6H575</accession>
<sequence>MTSKFVAAVFMACLIGLSSAPVAADDAWQKAQAAVELKQWGDAEAQLKTWLGQRPQDNEARFLLARVLAWQAKYEESVGQYTFLLRLEPNNADYLLGLGQVYFWQSRPRVAIPFLKRAQKSAPQYAEVWELLIRCLYAADERREAENIQRQAAQRFPDRHWQRLTPEPPVMQAPAESISPASERNTIFDVGGSYEKLDRGYDSWNSAYLGANHRLGDRRNIYGRATQVDRFALQDASIMAGFTLPVSERWTVGLETDESPTNLFLPKWSLLGNAHYKMDYGFGALFSFRHISYRIENNEIGTVGLERYWGNWHLAYTLYVSQLEAAPRPTFSHLGQVAYYYGDHDYIGVSISNGQEVVRIDPSRLVNADTESYSLRGQHWLTPALAVVYDVSLNLQGTSYTRRGAVFGLRYAF</sequence>
<reference evidence="3 4" key="1">
    <citation type="submission" date="2018-02" db="EMBL/GenBank/DDBJ databases">
        <title>Subsurface microbial communities from deep shales in Ohio and West Virginia, USA.</title>
        <authorList>
            <person name="Wrighton K."/>
        </authorList>
    </citation>
    <scope>NUCLEOTIDE SEQUENCE [LARGE SCALE GENOMIC DNA]</scope>
    <source>
        <strain evidence="3 4">OWC-G53F</strain>
    </source>
</reference>
<dbReference type="Pfam" id="PF19413">
    <property type="entry name" value="YaiO"/>
    <property type="match status" value="1"/>
</dbReference>
<dbReference type="EMBL" id="PTIY01000003">
    <property type="protein sequence ID" value="PPK72581.1"/>
    <property type="molecule type" value="Genomic_DNA"/>
</dbReference>
<dbReference type="AlphaFoldDB" id="A0A2S6H575"/>
<evidence type="ECO:0000313" key="4">
    <source>
        <dbReference type="Proteomes" id="UP000238071"/>
    </source>
</evidence>
<dbReference type="InterPro" id="IPR019734">
    <property type="entry name" value="TPR_rpt"/>
</dbReference>
<dbReference type="OrthoDB" id="6110507at2"/>
<keyword evidence="4" id="KW-1185">Reference proteome</keyword>
<gene>
    <name evidence="3" type="ORF">B0F88_10311</name>
</gene>